<dbReference type="GO" id="GO:0071248">
    <property type="term" value="P:cellular response to metal ion"/>
    <property type="evidence" value="ECO:0007669"/>
    <property type="project" value="UniProtKB-ARBA"/>
</dbReference>
<feature type="domain" description="C2H2-type" evidence="14">
    <location>
        <begin position="569"/>
        <end position="596"/>
    </location>
</feature>
<dbReference type="InterPro" id="IPR050527">
    <property type="entry name" value="Snail/Krueppel_Znf"/>
</dbReference>
<keyword evidence="5" id="KW-0862">Zinc</keyword>
<evidence type="ECO:0000256" key="9">
    <source>
        <dbReference type="ARBA" id="ARBA00023242"/>
    </source>
</evidence>
<keyword evidence="8" id="KW-0804">Transcription</keyword>
<dbReference type="PROSITE" id="PS50157">
    <property type="entry name" value="ZINC_FINGER_C2H2_2"/>
    <property type="match status" value="3"/>
</dbReference>
<dbReference type="STRING" id="5486.A0A367YFA1"/>
<sequence length="686" mass="75895">MSSNNIRSDEDQQIYDVFDLSPPSITIKEASTTQSIDRTILSHHNSSNGINQYHQYNENQAYSLPQGARNPQQQQQQQQQQQPQPHQHQQQSRHLSQQYSESFEPPPAPTVELTSDPLPNFNYPPNNIYMNDNASDISLNTKDLPQFTTNEYLSPSSQISNQFSPGHYQQSLQDFLQVNSNLNVNSSNNNLLNPRSPSQYSSHSLYSENSSQPASPYLDAASHVSNNSFIPPQVPTAYSDVGSNRGGASSNNNLAPNHFDTVNDFLNTEIALGESISSTNLPAMENAGNVKQEGFTSLSFMESKAYTQESYPVPQLKTEADNNQYSFSNPQMNFDFDITVTPPPQQESKPFPAAQGNQFDVMSTAATNNSNQLLTENNLTSYNQLQLRKGTDENLNVERDATGIIISINQAPEVVAAKTPSLFSNSSANSSIHNSPRSDVDTNNNNNSSGNNNGLIPNSQLLSPSANSGSDNKDSLSPEEFQSMKRGRRKSHASKSNSSVSPRSKSPNEEGEEKLQTREKMLELALPTSSSKRTQKHPSLYGCHLCDKRFTRPYNLKSHIRTHTQEKPFICSRCGKSFARLHDKKRHELLHQGVKNFKCEGFLQDGTKWGCGKLFARADALRRHFQTEAGKQCVKRLLEEENSNNLLREAAGGGGDDDDDDYDGVGDGLDVDDDGEPLASASSKSA</sequence>
<evidence type="ECO:0000256" key="10">
    <source>
        <dbReference type="ARBA" id="ARBA00038089"/>
    </source>
</evidence>
<accession>A0A367YFA1</accession>
<proteinExistence type="inferred from homology"/>
<evidence type="ECO:0000256" key="4">
    <source>
        <dbReference type="ARBA" id="ARBA00022771"/>
    </source>
</evidence>
<evidence type="ECO:0000256" key="8">
    <source>
        <dbReference type="ARBA" id="ARBA00023163"/>
    </source>
</evidence>
<protein>
    <recommendedName>
        <fullName evidence="11">pH-response transcription factor pacC/RIM101</fullName>
    </recommendedName>
</protein>
<evidence type="ECO:0000256" key="12">
    <source>
        <dbReference type="PROSITE-ProRule" id="PRU00042"/>
    </source>
</evidence>
<evidence type="ECO:0000313" key="16">
    <source>
        <dbReference type="Proteomes" id="UP000253472"/>
    </source>
</evidence>
<feature type="region of interest" description="Disordered" evidence="13">
    <location>
        <begin position="425"/>
        <end position="517"/>
    </location>
</feature>
<feature type="region of interest" description="Disordered" evidence="13">
    <location>
        <begin position="186"/>
        <end position="219"/>
    </location>
</feature>
<feature type="compositionally biased region" description="Low complexity" evidence="13">
    <location>
        <begin position="71"/>
        <end position="90"/>
    </location>
</feature>
<dbReference type="GO" id="GO:0005634">
    <property type="term" value="C:nucleus"/>
    <property type="evidence" value="ECO:0007669"/>
    <property type="project" value="UniProtKB-SubCell"/>
</dbReference>
<evidence type="ECO:0000259" key="14">
    <source>
        <dbReference type="PROSITE" id="PS50157"/>
    </source>
</evidence>
<dbReference type="Pfam" id="PF00096">
    <property type="entry name" value="zf-C2H2"/>
    <property type="match status" value="1"/>
</dbReference>
<dbReference type="GO" id="GO:0000981">
    <property type="term" value="F:DNA-binding transcription factor activity, RNA polymerase II-specific"/>
    <property type="evidence" value="ECO:0007669"/>
    <property type="project" value="TreeGrafter"/>
</dbReference>
<feature type="domain" description="C2H2-type" evidence="14">
    <location>
        <begin position="597"/>
        <end position="633"/>
    </location>
</feature>
<feature type="compositionally biased region" description="Acidic residues" evidence="13">
    <location>
        <begin position="655"/>
        <end position="676"/>
    </location>
</feature>
<dbReference type="InterPro" id="IPR013087">
    <property type="entry name" value="Znf_C2H2_type"/>
</dbReference>
<evidence type="ECO:0000256" key="6">
    <source>
        <dbReference type="ARBA" id="ARBA00023015"/>
    </source>
</evidence>
<evidence type="ECO:0000256" key="1">
    <source>
        <dbReference type="ARBA" id="ARBA00004123"/>
    </source>
</evidence>
<comment type="caution">
    <text evidence="15">The sequence shown here is derived from an EMBL/GenBank/DDBJ whole genome shotgun (WGS) entry which is preliminary data.</text>
</comment>
<evidence type="ECO:0000256" key="13">
    <source>
        <dbReference type="SAM" id="MobiDB-lite"/>
    </source>
</evidence>
<dbReference type="GO" id="GO:0008270">
    <property type="term" value="F:zinc ion binding"/>
    <property type="evidence" value="ECO:0007669"/>
    <property type="project" value="UniProtKB-KW"/>
</dbReference>
<evidence type="ECO:0000256" key="5">
    <source>
        <dbReference type="ARBA" id="ARBA00022833"/>
    </source>
</evidence>
<dbReference type="SMART" id="SM00355">
    <property type="entry name" value="ZnF_C2H2"/>
    <property type="match status" value="2"/>
</dbReference>
<evidence type="ECO:0000256" key="3">
    <source>
        <dbReference type="ARBA" id="ARBA00022737"/>
    </source>
</evidence>
<feature type="region of interest" description="Disordered" evidence="13">
    <location>
        <begin position="645"/>
        <end position="686"/>
    </location>
</feature>
<dbReference type="FunFam" id="3.30.160.60:FF:000100">
    <property type="entry name" value="Zinc finger 45-like"/>
    <property type="match status" value="1"/>
</dbReference>
<evidence type="ECO:0000313" key="15">
    <source>
        <dbReference type="EMBL" id="RCK64555.1"/>
    </source>
</evidence>
<gene>
    <name evidence="15" type="primary">CRZ1_0</name>
    <name evidence="15" type="ORF">Cantr_00081</name>
</gene>
<dbReference type="Proteomes" id="UP000253472">
    <property type="component" value="Unassembled WGS sequence"/>
</dbReference>
<feature type="domain" description="C2H2-type" evidence="14">
    <location>
        <begin position="541"/>
        <end position="568"/>
    </location>
</feature>
<feature type="compositionally biased region" description="Polar residues" evidence="13">
    <location>
        <begin position="92"/>
        <end position="101"/>
    </location>
</feature>
<keyword evidence="3" id="KW-0677">Repeat</keyword>
<dbReference type="FunFam" id="3.30.160.60:FF:000181">
    <property type="entry name" value="C2H2 type zinc finger protein"/>
    <property type="match status" value="1"/>
</dbReference>
<dbReference type="Gene3D" id="3.30.160.60">
    <property type="entry name" value="Classic Zinc Finger"/>
    <property type="match status" value="2"/>
</dbReference>
<dbReference type="GO" id="GO:0071468">
    <property type="term" value="P:cellular response to acidic pH"/>
    <property type="evidence" value="ECO:0007669"/>
    <property type="project" value="UniProtKB-ARBA"/>
</dbReference>
<keyword evidence="16" id="KW-1185">Reference proteome</keyword>
<comment type="subcellular location">
    <subcellularLocation>
        <location evidence="1">Nucleus</location>
    </subcellularLocation>
</comment>
<keyword evidence="6" id="KW-0805">Transcription regulation</keyword>
<feature type="compositionally biased region" description="Polar residues" evidence="13">
    <location>
        <begin position="455"/>
        <end position="470"/>
    </location>
</feature>
<dbReference type="EMBL" id="QLNQ01000022">
    <property type="protein sequence ID" value="RCK64555.1"/>
    <property type="molecule type" value="Genomic_DNA"/>
</dbReference>
<dbReference type="PANTHER" id="PTHR24388">
    <property type="entry name" value="ZINC FINGER PROTEIN"/>
    <property type="match status" value="1"/>
</dbReference>
<organism evidence="15 16">
    <name type="scientific">Candida viswanathii</name>
    <dbReference type="NCBI Taxonomy" id="5486"/>
    <lineage>
        <taxon>Eukaryota</taxon>
        <taxon>Fungi</taxon>
        <taxon>Dikarya</taxon>
        <taxon>Ascomycota</taxon>
        <taxon>Saccharomycotina</taxon>
        <taxon>Pichiomycetes</taxon>
        <taxon>Debaryomycetaceae</taxon>
        <taxon>Candida/Lodderomyces clade</taxon>
        <taxon>Candida</taxon>
    </lineage>
</organism>
<feature type="region of interest" description="Disordered" evidence="13">
    <location>
        <begin position="65"/>
        <end position="127"/>
    </location>
</feature>
<reference evidence="15 16" key="1">
    <citation type="submission" date="2018-06" db="EMBL/GenBank/DDBJ databases">
        <title>Whole genome sequencing of Candida tropicalis (genome annotated by CSBL at Korea University).</title>
        <authorList>
            <person name="Ahn J."/>
        </authorList>
    </citation>
    <scope>NUCLEOTIDE SEQUENCE [LARGE SCALE GENOMIC DNA]</scope>
    <source>
        <strain evidence="15 16">ATCC 20962</strain>
    </source>
</reference>
<name>A0A367YFA1_9ASCO</name>
<dbReference type="GO" id="GO:0000978">
    <property type="term" value="F:RNA polymerase II cis-regulatory region sequence-specific DNA binding"/>
    <property type="evidence" value="ECO:0007669"/>
    <property type="project" value="TreeGrafter"/>
</dbReference>
<dbReference type="SUPFAM" id="SSF57667">
    <property type="entry name" value="beta-beta-alpha zinc fingers"/>
    <property type="match status" value="1"/>
</dbReference>
<evidence type="ECO:0000256" key="11">
    <source>
        <dbReference type="ARBA" id="ARBA00039490"/>
    </source>
</evidence>
<dbReference type="OrthoDB" id="8117402at2759"/>
<keyword evidence="4 12" id="KW-0863">Zinc-finger</keyword>
<feature type="compositionally biased region" description="Low complexity" evidence="13">
    <location>
        <begin position="425"/>
        <end position="454"/>
    </location>
</feature>
<dbReference type="AlphaFoldDB" id="A0A367YFA1"/>
<evidence type="ECO:0000256" key="7">
    <source>
        <dbReference type="ARBA" id="ARBA00023054"/>
    </source>
</evidence>
<evidence type="ECO:0000256" key="2">
    <source>
        <dbReference type="ARBA" id="ARBA00022723"/>
    </source>
</evidence>
<keyword evidence="2" id="KW-0479">Metal-binding</keyword>
<feature type="compositionally biased region" description="Low complexity" evidence="13">
    <location>
        <begin position="494"/>
        <end position="505"/>
    </location>
</feature>
<comment type="similarity">
    <text evidence="10">Belongs to the pacC/RIM101 family.</text>
</comment>
<keyword evidence="7" id="KW-0175">Coiled coil</keyword>
<feature type="compositionally biased region" description="Low complexity" evidence="13">
    <location>
        <begin position="186"/>
        <end position="211"/>
    </location>
</feature>
<dbReference type="PANTHER" id="PTHR24388:SF54">
    <property type="entry name" value="PROTEIN ESCARGOT"/>
    <property type="match status" value="1"/>
</dbReference>
<dbReference type="InterPro" id="IPR036236">
    <property type="entry name" value="Znf_C2H2_sf"/>
</dbReference>
<keyword evidence="9" id="KW-0539">Nucleus</keyword>
<dbReference type="PROSITE" id="PS00028">
    <property type="entry name" value="ZINC_FINGER_C2H2_1"/>
    <property type="match status" value="2"/>
</dbReference>